<dbReference type="InterPro" id="IPR052024">
    <property type="entry name" value="Methanogen_methyltrans"/>
</dbReference>
<proteinExistence type="predicted"/>
<dbReference type="Pfam" id="PF01208">
    <property type="entry name" value="URO-D"/>
    <property type="match status" value="1"/>
</dbReference>
<accession>A0A1M4SXM1</accession>
<sequence>MPKETMTPKERWEAVLKRQKPDRLPMDYWATAEANEKLMKYLNCSSQEELYKKLHIDKPIGVGPAYIGPKLEKDTDMYGCRYRNIEYNGGVYAECVYHPLAQYETVEEIERNYVWPTVDWFDYSVIPSQIKGKEEYPVQGGGSEPFLIYKNLRGQEQAFIDLILHPDIVEYCLDKLFDFCYENTLRIYEQIPGKVTFSYVAEDMGAETDLMYSPDQIRRFLLPRMKRMIDLAHEAGVYVFHHNDGAIRKIIPDLIGIGIDILNPVQWRCNGMDREGLKRDFGDKLIFHGGVDNQYTLAFGSVEEVKNEVIENIRILGADGGYIIAPCHNIQSISPPENIVAMYETGYEYGWM</sequence>
<dbReference type="SUPFAM" id="SSF51726">
    <property type="entry name" value="UROD/MetE-like"/>
    <property type="match status" value="1"/>
</dbReference>
<evidence type="ECO:0000259" key="1">
    <source>
        <dbReference type="Pfam" id="PF01208"/>
    </source>
</evidence>
<evidence type="ECO:0000313" key="2">
    <source>
        <dbReference type="EMBL" id="SHE36952.1"/>
    </source>
</evidence>
<dbReference type="PANTHER" id="PTHR47099:SF1">
    <property type="entry name" value="METHYLCOBAMIDE:COM METHYLTRANSFERASE MTBA"/>
    <property type="match status" value="1"/>
</dbReference>
<feature type="domain" description="Uroporphyrinogen decarboxylase (URO-D)" evidence="1">
    <location>
        <begin position="133"/>
        <end position="348"/>
    </location>
</feature>
<dbReference type="Proteomes" id="UP000184088">
    <property type="component" value="Unassembled WGS sequence"/>
</dbReference>
<evidence type="ECO:0000313" key="3">
    <source>
        <dbReference type="Proteomes" id="UP000184088"/>
    </source>
</evidence>
<reference evidence="2 3" key="1">
    <citation type="submission" date="2016-11" db="EMBL/GenBank/DDBJ databases">
        <authorList>
            <person name="Jaros S."/>
            <person name="Januszkiewicz K."/>
            <person name="Wedrychowicz H."/>
        </authorList>
    </citation>
    <scope>NUCLEOTIDE SEQUENCE [LARGE SCALE GENOMIC DNA]</scope>
    <source>
        <strain evidence="2 3">DSM 17918</strain>
    </source>
</reference>
<dbReference type="EMBL" id="FQVH01000001">
    <property type="protein sequence ID" value="SHE36952.1"/>
    <property type="molecule type" value="Genomic_DNA"/>
</dbReference>
<protein>
    <submittedName>
        <fullName evidence="2">Uroporphyrinogen decarboxylase</fullName>
    </submittedName>
</protein>
<name>A0A1M4SXM1_9THEO</name>
<dbReference type="AlphaFoldDB" id="A0A1M4SXM1"/>
<gene>
    <name evidence="2" type="ORF">SAMN02746089_00155</name>
</gene>
<dbReference type="PANTHER" id="PTHR47099">
    <property type="entry name" value="METHYLCOBAMIDE:COM METHYLTRANSFERASE MTBA"/>
    <property type="match status" value="1"/>
</dbReference>
<organism evidence="2 3">
    <name type="scientific">Caldanaerobius fijiensis DSM 17918</name>
    <dbReference type="NCBI Taxonomy" id="1121256"/>
    <lineage>
        <taxon>Bacteria</taxon>
        <taxon>Bacillati</taxon>
        <taxon>Bacillota</taxon>
        <taxon>Clostridia</taxon>
        <taxon>Thermoanaerobacterales</taxon>
        <taxon>Thermoanaerobacteraceae</taxon>
        <taxon>Caldanaerobius</taxon>
    </lineage>
</organism>
<dbReference type="OrthoDB" id="9771599at2"/>
<dbReference type="Gene3D" id="3.20.20.210">
    <property type="match status" value="1"/>
</dbReference>
<dbReference type="STRING" id="1121256.SAMN02746089_00155"/>
<dbReference type="InterPro" id="IPR000257">
    <property type="entry name" value="Uroporphyrinogen_deCOase"/>
</dbReference>
<dbReference type="GO" id="GO:0006779">
    <property type="term" value="P:porphyrin-containing compound biosynthetic process"/>
    <property type="evidence" value="ECO:0007669"/>
    <property type="project" value="InterPro"/>
</dbReference>
<dbReference type="RefSeq" id="WP_073341178.1">
    <property type="nucleotide sequence ID" value="NZ_FQVH01000001.1"/>
</dbReference>
<dbReference type="InterPro" id="IPR038071">
    <property type="entry name" value="UROD/MetE-like_sf"/>
</dbReference>
<keyword evidence="3" id="KW-1185">Reference proteome</keyword>
<dbReference type="GO" id="GO:0004853">
    <property type="term" value="F:uroporphyrinogen decarboxylase activity"/>
    <property type="evidence" value="ECO:0007669"/>
    <property type="project" value="InterPro"/>
</dbReference>